<organism evidence="1 2">
    <name type="scientific">Sphaerodactylus townsendi</name>
    <dbReference type="NCBI Taxonomy" id="933632"/>
    <lineage>
        <taxon>Eukaryota</taxon>
        <taxon>Metazoa</taxon>
        <taxon>Chordata</taxon>
        <taxon>Craniata</taxon>
        <taxon>Vertebrata</taxon>
        <taxon>Euteleostomi</taxon>
        <taxon>Lepidosauria</taxon>
        <taxon>Squamata</taxon>
        <taxon>Bifurcata</taxon>
        <taxon>Gekkota</taxon>
        <taxon>Sphaerodactylidae</taxon>
        <taxon>Sphaerodactylus</taxon>
    </lineage>
</organism>
<name>A0ACB8G7P0_9SAUR</name>
<reference evidence="1" key="1">
    <citation type="submission" date="2021-08" db="EMBL/GenBank/DDBJ databases">
        <title>The first chromosome-level gecko genome reveals the dynamic sex chromosomes of Neotropical dwarf geckos (Sphaerodactylidae: Sphaerodactylus).</title>
        <authorList>
            <person name="Pinto B.J."/>
            <person name="Keating S.E."/>
            <person name="Gamble T."/>
        </authorList>
    </citation>
    <scope>NUCLEOTIDE SEQUENCE</scope>
    <source>
        <strain evidence="1">TG3544</strain>
    </source>
</reference>
<sequence length="226" mass="25219">MLLSLLLLVSLVGSLALEDLEGKALVFPEASDTAHARLNVTIQQPLSSFTLCLRYLTEIKRTQTLFSYASKRTDNEIALDRYDLGYQLYTQGLTYADFKVPEILTSNSLGEHVCVSWESATGLAELWVNWRPLVRKSLQKGHSVMAEGSIVLGQDQDNVGGGFNINDCFVGEITDVYMWDRVLCPDEVVHAFHNHPLPGYLINWRSLSYSIKGYTKPALLSACRTG</sequence>
<gene>
    <name evidence="1" type="ORF">K3G42_007069</name>
</gene>
<comment type="caution">
    <text evidence="1">The sequence shown here is derived from an EMBL/GenBank/DDBJ whole genome shotgun (WGS) entry which is preliminary data.</text>
</comment>
<keyword evidence="2" id="KW-1185">Reference proteome</keyword>
<dbReference type="Proteomes" id="UP000827872">
    <property type="component" value="Linkage Group LG01"/>
</dbReference>
<evidence type="ECO:0000313" key="2">
    <source>
        <dbReference type="Proteomes" id="UP000827872"/>
    </source>
</evidence>
<accession>A0ACB8G7P0</accession>
<protein>
    <submittedName>
        <fullName evidence="1">Uncharacterized protein</fullName>
    </submittedName>
</protein>
<dbReference type="EMBL" id="CM037614">
    <property type="protein sequence ID" value="KAH8015679.1"/>
    <property type="molecule type" value="Genomic_DNA"/>
</dbReference>
<evidence type="ECO:0000313" key="1">
    <source>
        <dbReference type="EMBL" id="KAH8015679.1"/>
    </source>
</evidence>
<proteinExistence type="predicted"/>